<reference evidence="2 3" key="1">
    <citation type="submission" date="2017-06" db="EMBL/GenBank/DDBJ databases">
        <authorList>
            <person name="Kim H.J."/>
            <person name="Triplett B.A."/>
        </authorList>
    </citation>
    <scope>NUCLEOTIDE SEQUENCE [LARGE SCALE GENOMIC DNA]</scope>
    <source>
        <strain evidence="2 3">CGMCC 4.5593</strain>
    </source>
</reference>
<feature type="compositionally biased region" description="Basic and acidic residues" evidence="1">
    <location>
        <begin position="92"/>
        <end position="106"/>
    </location>
</feature>
<dbReference type="Proteomes" id="UP000198362">
    <property type="component" value="Unassembled WGS sequence"/>
</dbReference>
<evidence type="ECO:0000313" key="2">
    <source>
        <dbReference type="EMBL" id="SNS61155.1"/>
    </source>
</evidence>
<accession>A0A239FWP0</accession>
<keyword evidence="3" id="KW-1185">Reference proteome</keyword>
<feature type="compositionally biased region" description="Polar residues" evidence="1">
    <location>
        <begin position="108"/>
        <end position="118"/>
    </location>
</feature>
<proteinExistence type="predicted"/>
<sequence>MTLEKHEIDQILADVADGKSTDYDPDGMAGILRGIEQDRIRRAIAAEHAAAAEREHAERIEALRRRLDEGDDMTFKELHEIDRFDSLAERQAADEYSRRRSAEAKTLRGQNAPGSDNISLEADDFDSAAFVEDLSKPQWERRK</sequence>
<dbReference type="AlphaFoldDB" id="A0A239FWP0"/>
<gene>
    <name evidence="2" type="ORF">SAMN05421812_101107</name>
</gene>
<dbReference type="EMBL" id="FZPH01000001">
    <property type="protein sequence ID" value="SNS61155.1"/>
    <property type="molecule type" value="Genomic_DNA"/>
</dbReference>
<dbReference type="RefSeq" id="WP_089243470.1">
    <property type="nucleotide sequence ID" value="NZ_FZPH01000001.1"/>
</dbReference>
<feature type="region of interest" description="Disordered" evidence="1">
    <location>
        <begin position="92"/>
        <end position="122"/>
    </location>
</feature>
<name>A0A239FWP0_9ACTN</name>
<evidence type="ECO:0000313" key="3">
    <source>
        <dbReference type="Proteomes" id="UP000198362"/>
    </source>
</evidence>
<protein>
    <submittedName>
        <fullName evidence="2">Uncharacterized protein</fullName>
    </submittedName>
</protein>
<organism evidence="2 3">
    <name type="scientific">Asanoa hainanensis</name>
    <dbReference type="NCBI Taxonomy" id="560556"/>
    <lineage>
        <taxon>Bacteria</taxon>
        <taxon>Bacillati</taxon>
        <taxon>Actinomycetota</taxon>
        <taxon>Actinomycetes</taxon>
        <taxon>Micromonosporales</taxon>
        <taxon>Micromonosporaceae</taxon>
        <taxon>Asanoa</taxon>
    </lineage>
</organism>
<evidence type="ECO:0000256" key="1">
    <source>
        <dbReference type="SAM" id="MobiDB-lite"/>
    </source>
</evidence>